<dbReference type="SUPFAM" id="SSF51215">
    <property type="entry name" value="Regulatory protein AraC"/>
    <property type="match status" value="1"/>
</dbReference>
<dbReference type="InterPro" id="IPR009057">
    <property type="entry name" value="Homeodomain-like_sf"/>
</dbReference>
<dbReference type="InterPro" id="IPR018062">
    <property type="entry name" value="HTH_AraC-typ_CS"/>
</dbReference>
<dbReference type="SMART" id="SM00342">
    <property type="entry name" value="HTH_ARAC"/>
    <property type="match status" value="1"/>
</dbReference>
<dbReference type="RefSeq" id="WP_076109439.1">
    <property type="nucleotide sequence ID" value="NZ_MPTB01000004.1"/>
</dbReference>
<dbReference type="Pfam" id="PF12833">
    <property type="entry name" value="HTH_18"/>
    <property type="match status" value="1"/>
</dbReference>
<evidence type="ECO:0000313" key="6">
    <source>
        <dbReference type="Proteomes" id="UP000187412"/>
    </source>
</evidence>
<evidence type="ECO:0000259" key="4">
    <source>
        <dbReference type="PROSITE" id="PS01124"/>
    </source>
</evidence>
<dbReference type="CDD" id="cd00093">
    <property type="entry name" value="HTH_XRE"/>
    <property type="match status" value="1"/>
</dbReference>
<keyword evidence="1" id="KW-0805">Transcription regulation</keyword>
<proteinExistence type="predicted"/>
<dbReference type="InterPro" id="IPR001387">
    <property type="entry name" value="Cro/C1-type_HTH"/>
</dbReference>
<sequence length="285" mass="33713">MKQLFEPVIFTDHKSLIWDYQLYTDDYYKGYYHWHQCCEIMYIHSGQGNVVVNQQMYDIRSGMLFFFQPYQLHRIYSEVSAECPFVRSIFYVDPHTAENLLKDFPKRKALFSALWQGKNTYCGFDLGSQNEAIQWIYTQYDQCRTHSPVEDSEDITMLLTQLLSCLGTGDNMLIQPEERRNLRYSEQIMNWIEEHYQEEVNLEQLAAETHLSKSYVSRIFHQETGSRLVDYLTARRIKQACRLLSTTDMPVEQIGITVGFPNASYFNQLFKRVLGTTPLKYRKSN</sequence>
<dbReference type="InterPro" id="IPR037923">
    <property type="entry name" value="HTH-like"/>
</dbReference>
<dbReference type="EMBL" id="MPTB01000004">
    <property type="protein sequence ID" value="OMD51796.1"/>
    <property type="molecule type" value="Genomic_DNA"/>
</dbReference>
<keyword evidence="3" id="KW-0804">Transcription</keyword>
<protein>
    <recommendedName>
        <fullName evidence="4">HTH araC/xylS-type domain-containing protein</fullName>
    </recommendedName>
</protein>
<feature type="domain" description="HTH araC/xylS-type" evidence="4">
    <location>
        <begin position="186"/>
        <end position="284"/>
    </location>
</feature>
<dbReference type="PROSITE" id="PS01124">
    <property type="entry name" value="HTH_ARAC_FAMILY_2"/>
    <property type="match status" value="1"/>
</dbReference>
<keyword evidence="6" id="KW-1185">Reference proteome</keyword>
<reference evidence="5 6" key="1">
    <citation type="submission" date="2016-10" db="EMBL/GenBank/DDBJ databases">
        <title>Paenibacillus species isolates.</title>
        <authorList>
            <person name="Beno S.M."/>
        </authorList>
    </citation>
    <scope>NUCLEOTIDE SEQUENCE [LARGE SCALE GENOMIC DNA]</scope>
    <source>
        <strain evidence="5 6">FSL H7-0744</strain>
    </source>
</reference>
<keyword evidence="2" id="KW-0238">DNA-binding</keyword>
<dbReference type="InterPro" id="IPR014710">
    <property type="entry name" value="RmlC-like_jellyroll"/>
</dbReference>
<organism evidence="5 6">
    <name type="scientific">Paenibacillus borealis</name>
    <dbReference type="NCBI Taxonomy" id="160799"/>
    <lineage>
        <taxon>Bacteria</taxon>
        <taxon>Bacillati</taxon>
        <taxon>Bacillota</taxon>
        <taxon>Bacilli</taxon>
        <taxon>Bacillales</taxon>
        <taxon>Paenibacillaceae</taxon>
        <taxon>Paenibacillus</taxon>
    </lineage>
</organism>
<dbReference type="PANTHER" id="PTHR43280">
    <property type="entry name" value="ARAC-FAMILY TRANSCRIPTIONAL REGULATOR"/>
    <property type="match status" value="1"/>
</dbReference>
<comment type="caution">
    <text evidence="5">The sequence shown here is derived from an EMBL/GenBank/DDBJ whole genome shotgun (WGS) entry which is preliminary data.</text>
</comment>
<dbReference type="PROSITE" id="PS00041">
    <property type="entry name" value="HTH_ARAC_FAMILY_1"/>
    <property type="match status" value="1"/>
</dbReference>
<dbReference type="InterPro" id="IPR018060">
    <property type="entry name" value="HTH_AraC"/>
</dbReference>
<gene>
    <name evidence="5" type="ORF">BSK56_03985</name>
</gene>
<dbReference type="PRINTS" id="PR00032">
    <property type="entry name" value="HTHARAC"/>
</dbReference>
<evidence type="ECO:0000256" key="1">
    <source>
        <dbReference type="ARBA" id="ARBA00023015"/>
    </source>
</evidence>
<dbReference type="SUPFAM" id="SSF46689">
    <property type="entry name" value="Homeodomain-like"/>
    <property type="match status" value="2"/>
</dbReference>
<dbReference type="Proteomes" id="UP000187412">
    <property type="component" value="Unassembled WGS sequence"/>
</dbReference>
<name>A0ABX3HQD7_PAEBO</name>
<evidence type="ECO:0000256" key="3">
    <source>
        <dbReference type="ARBA" id="ARBA00023163"/>
    </source>
</evidence>
<dbReference type="Pfam" id="PF02311">
    <property type="entry name" value="AraC_binding"/>
    <property type="match status" value="1"/>
</dbReference>
<dbReference type="Gene3D" id="2.60.120.10">
    <property type="entry name" value="Jelly Rolls"/>
    <property type="match status" value="1"/>
</dbReference>
<dbReference type="Gene3D" id="1.10.10.60">
    <property type="entry name" value="Homeodomain-like"/>
    <property type="match status" value="2"/>
</dbReference>
<accession>A0ABX3HQD7</accession>
<dbReference type="InterPro" id="IPR020449">
    <property type="entry name" value="Tscrpt_reg_AraC-type_HTH"/>
</dbReference>
<evidence type="ECO:0000256" key="2">
    <source>
        <dbReference type="ARBA" id="ARBA00023125"/>
    </source>
</evidence>
<dbReference type="PANTHER" id="PTHR43280:SF2">
    <property type="entry name" value="HTH-TYPE TRANSCRIPTIONAL REGULATOR EXSA"/>
    <property type="match status" value="1"/>
</dbReference>
<evidence type="ECO:0000313" key="5">
    <source>
        <dbReference type="EMBL" id="OMD51796.1"/>
    </source>
</evidence>
<dbReference type="InterPro" id="IPR003313">
    <property type="entry name" value="AraC-bd"/>
</dbReference>